<keyword evidence="1" id="KW-0677">Repeat</keyword>
<dbReference type="EMBL" id="MCFI01000011">
    <property type="protein sequence ID" value="ORY81576.1"/>
    <property type="molecule type" value="Genomic_DNA"/>
</dbReference>
<sequence length="273" mass="30434">MEQLADGWTAHQAPSGHTYYYNAATKTSTYQKPLRQSLLPPPTPPLPSQESPAAADPKAASSGAKLNHLATSVSERASKGPIDRRFGEDRPKYKDAISTAAPWLLVTTKLGRIFYHNPQTGDSSWQLPESIADAVEEWQRTRFDDPLMQHQPMDDESDISQEADYEPEQTETDPNEANVEFDEDDIAWQLAAMEDEGLMPAEQAAEDQQVFTATERQELFQVMLSDCEVDPYSTWEAEVEKIAADPRYLGECSPAEALSNTSAGFDEIEEGRF</sequence>
<dbReference type="OMA" id="PRYLGEC"/>
<dbReference type="GeneID" id="63788933"/>
<dbReference type="InterPro" id="IPR001202">
    <property type="entry name" value="WW_dom"/>
</dbReference>
<feature type="compositionally biased region" description="Acidic residues" evidence="2">
    <location>
        <begin position="154"/>
        <end position="175"/>
    </location>
</feature>
<dbReference type="SUPFAM" id="SSF51045">
    <property type="entry name" value="WW domain"/>
    <property type="match status" value="2"/>
</dbReference>
<feature type="compositionally biased region" description="Basic and acidic residues" evidence="2">
    <location>
        <begin position="76"/>
        <end position="88"/>
    </location>
</feature>
<feature type="region of interest" description="Disordered" evidence="2">
    <location>
        <begin position="31"/>
        <end position="88"/>
    </location>
</feature>
<dbReference type="SMART" id="SM00456">
    <property type="entry name" value="WW"/>
    <property type="match status" value="2"/>
</dbReference>
<dbReference type="Pfam" id="PF01846">
    <property type="entry name" value="FF"/>
    <property type="match status" value="1"/>
</dbReference>
<feature type="compositionally biased region" description="Low complexity" evidence="2">
    <location>
        <begin position="48"/>
        <end position="65"/>
    </location>
</feature>
<dbReference type="InterPro" id="IPR036020">
    <property type="entry name" value="WW_dom_sf"/>
</dbReference>
<dbReference type="PANTHER" id="PTHR15377:SF3">
    <property type="entry name" value="WW DOMAIN-CONTAINING PROTEIN"/>
    <property type="match status" value="1"/>
</dbReference>
<dbReference type="GO" id="GO:0003712">
    <property type="term" value="F:transcription coregulator activity"/>
    <property type="evidence" value="ECO:0007669"/>
    <property type="project" value="TreeGrafter"/>
</dbReference>
<evidence type="ECO:0000313" key="5">
    <source>
        <dbReference type="Proteomes" id="UP000193685"/>
    </source>
</evidence>
<protein>
    <recommendedName>
        <fullName evidence="3">WW domain-containing protein</fullName>
    </recommendedName>
</protein>
<evidence type="ECO:0000313" key="4">
    <source>
        <dbReference type="EMBL" id="ORY81576.1"/>
    </source>
</evidence>
<comment type="caution">
    <text evidence="4">The sequence shown here is derived from an EMBL/GenBank/DDBJ whole genome shotgun (WGS) entry which is preliminary data.</text>
</comment>
<dbReference type="PANTHER" id="PTHR15377">
    <property type="entry name" value="TRANSCRIPTION ELONGATION REGULATOR 1"/>
    <property type="match status" value="1"/>
</dbReference>
<dbReference type="Pfam" id="PF00397">
    <property type="entry name" value="WW"/>
    <property type="match status" value="1"/>
</dbReference>
<dbReference type="CDD" id="cd00201">
    <property type="entry name" value="WW"/>
    <property type="match status" value="2"/>
</dbReference>
<organism evidence="4 5">
    <name type="scientific">Protomyces lactucae-debilis</name>
    <dbReference type="NCBI Taxonomy" id="2754530"/>
    <lineage>
        <taxon>Eukaryota</taxon>
        <taxon>Fungi</taxon>
        <taxon>Dikarya</taxon>
        <taxon>Ascomycota</taxon>
        <taxon>Taphrinomycotina</taxon>
        <taxon>Taphrinomycetes</taxon>
        <taxon>Taphrinales</taxon>
        <taxon>Protomycetaceae</taxon>
        <taxon>Protomyces</taxon>
    </lineage>
</organism>
<feature type="domain" description="WW" evidence="3">
    <location>
        <begin position="97"/>
        <end position="130"/>
    </location>
</feature>
<dbReference type="RefSeq" id="XP_040724952.1">
    <property type="nucleotide sequence ID" value="XM_040872334.1"/>
</dbReference>
<gene>
    <name evidence="4" type="ORF">BCR37DRAFT_47852</name>
</gene>
<feature type="region of interest" description="Disordered" evidence="2">
    <location>
        <begin position="147"/>
        <end position="175"/>
    </location>
</feature>
<dbReference type="STRING" id="56484.A0A1Y2FE40"/>
<dbReference type="Gene3D" id="1.10.10.440">
    <property type="entry name" value="FF domain"/>
    <property type="match status" value="1"/>
</dbReference>
<evidence type="ECO:0000259" key="3">
    <source>
        <dbReference type="PROSITE" id="PS50020"/>
    </source>
</evidence>
<dbReference type="Gene3D" id="2.20.70.10">
    <property type="match status" value="2"/>
</dbReference>
<dbReference type="InterPro" id="IPR002713">
    <property type="entry name" value="FF_domain"/>
</dbReference>
<evidence type="ECO:0000256" key="2">
    <source>
        <dbReference type="SAM" id="MobiDB-lite"/>
    </source>
</evidence>
<reference evidence="4 5" key="1">
    <citation type="submission" date="2016-07" db="EMBL/GenBank/DDBJ databases">
        <title>Pervasive Adenine N6-methylation of Active Genes in Fungi.</title>
        <authorList>
            <consortium name="DOE Joint Genome Institute"/>
            <person name="Mondo S.J."/>
            <person name="Dannebaum R.O."/>
            <person name="Kuo R.C."/>
            <person name="Labutti K."/>
            <person name="Haridas S."/>
            <person name="Kuo A."/>
            <person name="Salamov A."/>
            <person name="Ahrendt S.R."/>
            <person name="Lipzen A."/>
            <person name="Sullivan W."/>
            <person name="Andreopoulos W.B."/>
            <person name="Clum A."/>
            <person name="Lindquist E."/>
            <person name="Daum C."/>
            <person name="Ramamoorthy G.K."/>
            <person name="Gryganskyi A."/>
            <person name="Culley D."/>
            <person name="Magnuson J.K."/>
            <person name="James T.Y."/>
            <person name="O'Malley M.A."/>
            <person name="Stajich J.E."/>
            <person name="Spatafora J.W."/>
            <person name="Visel A."/>
            <person name="Grigoriev I.V."/>
        </authorList>
    </citation>
    <scope>NUCLEOTIDE SEQUENCE [LARGE SCALE GENOMIC DNA]</scope>
    <source>
        <strain evidence="4 5">12-1054</strain>
    </source>
</reference>
<keyword evidence="5" id="KW-1185">Reference proteome</keyword>
<evidence type="ECO:0000256" key="1">
    <source>
        <dbReference type="ARBA" id="ARBA00022737"/>
    </source>
</evidence>
<dbReference type="Proteomes" id="UP000193685">
    <property type="component" value="Unassembled WGS sequence"/>
</dbReference>
<dbReference type="InterPro" id="IPR036517">
    <property type="entry name" value="FF_domain_sf"/>
</dbReference>
<dbReference type="GO" id="GO:0005634">
    <property type="term" value="C:nucleus"/>
    <property type="evidence" value="ECO:0007669"/>
    <property type="project" value="TreeGrafter"/>
</dbReference>
<proteinExistence type="predicted"/>
<dbReference type="GO" id="GO:0070063">
    <property type="term" value="F:RNA polymerase binding"/>
    <property type="evidence" value="ECO:0007669"/>
    <property type="project" value="InterPro"/>
</dbReference>
<dbReference type="OrthoDB" id="410044at2759"/>
<name>A0A1Y2FE40_PROLT</name>
<dbReference type="InterPro" id="IPR045148">
    <property type="entry name" value="TCRG1-like"/>
</dbReference>
<dbReference type="AlphaFoldDB" id="A0A1Y2FE40"/>
<accession>A0A1Y2FE40</accession>
<dbReference type="PROSITE" id="PS01159">
    <property type="entry name" value="WW_DOMAIN_1"/>
    <property type="match status" value="2"/>
</dbReference>
<dbReference type="PROSITE" id="PS50020">
    <property type="entry name" value="WW_DOMAIN_2"/>
    <property type="match status" value="2"/>
</dbReference>
<feature type="domain" description="WW" evidence="3">
    <location>
        <begin position="2"/>
        <end position="35"/>
    </location>
</feature>
<dbReference type="SUPFAM" id="SSF81698">
    <property type="entry name" value="FF domain"/>
    <property type="match status" value="1"/>
</dbReference>